<accession>A0A7J8PXL6</accession>
<evidence type="ECO:0000256" key="1">
    <source>
        <dbReference type="SAM" id="MobiDB-lite"/>
    </source>
</evidence>
<evidence type="ECO:0000313" key="4">
    <source>
        <dbReference type="Proteomes" id="UP000593578"/>
    </source>
</evidence>
<name>A0A7J8PXL6_GOSRA</name>
<dbReference type="EMBL" id="JABEZZ010000009">
    <property type="protein sequence ID" value="MBA0593846.1"/>
    <property type="molecule type" value="Genomic_DNA"/>
</dbReference>
<feature type="transmembrane region" description="Helical" evidence="2">
    <location>
        <begin position="27"/>
        <end position="50"/>
    </location>
</feature>
<organism evidence="3 4">
    <name type="scientific">Gossypium raimondii</name>
    <name type="common">Peruvian cotton</name>
    <name type="synonym">Gossypium klotzschianum subsp. raimondii</name>
    <dbReference type="NCBI Taxonomy" id="29730"/>
    <lineage>
        <taxon>Eukaryota</taxon>
        <taxon>Viridiplantae</taxon>
        <taxon>Streptophyta</taxon>
        <taxon>Embryophyta</taxon>
        <taxon>Tracheophyta</taxon>
        <taxon>Spermatophyta</taxon>
        <taxon>Magnoliopsida</taxon>
        <taxon>eudicotyledons</taxon>
        <taxon>Gunneridae</taxon>
        <taxon>Pentapetalae</taxon>
        <taxon>rosids</taxon>
        <taxon>malvids</taxon>
        <taxon>Malvales</taxon>
        <taxon>Malvaceae</taxon>
        <taxon>Malvoideae</taxon>
        <taxon>Gossypium</taxon>
    </lineage>
</organism>
<comment type="caution">
    <text evidence="3">The sequence shown here is derived from an EMBL/GenBank/DDBJ whole genome shotgun (WGS) entry which is preliminary data.</text>
</comment>
<sequence>MVEKGWDRRKEMVCVFVEIRLMMTKNVCIKFLGILLSYMIFAISYSTAYVHRFEFNPISGTGTKLECAINTLPSSRNANSCCASTLHFVDDYFRTRELKKDFETPESQNMESIRETMHIHEDTFKHQVRELHRLYSVQKRLMDELKWEIQQKRFWASPFSSCDIINQHHLTTQATRCEDNFNFQDDRSSRERIGCCSGDTMKIASLTSTVDVTQGSDDDCEVELTLSIGTSSRKKMENNSKSNSQIRKLDSPSSFKSDSDKKRPYWQFQGFKHRQNLNNH</sequence>
<keyword evidence="2" id="KW-0472">Membrane</keyword>
<protein>
    <submittedName>
        <fullName evidence="3">Uncharacterized protein</fullName>
    </submittedName>
</protein>
<dbReference type="AlphaFoldDB" id="A0A7J8PXL6"/>
<dbReference type="Proteomes" id="UP000593578">
    <property type="component" value="Unassembled WGS sequence"/>
</dbReference>
<feature type="region of interest" description="Disordered" evidence="1">
    <location>
        <begin position="232"/>
        <end position="266"/>
    </location>
</feature>
<gene>
    <name evidence="3" type="ORF">Gorai_010776</name>
</gene>
<evidence type="ECO:0000313" key="3">
    <source>
        <dbReference type="EMBL" id="MBA0593846.1"/>
    </source>
</evidence>
<keyword evidence="2" id="KW-0812">Transmembrane</keyword>
<proteinExistence type="predicted"/>
<dbReference type="PANTHER" id="PTHR33167">
    <property type="entry name" value="TRANSCRIPTION FACTOR, PUTATIVE (DUF863)-RELATED"/>
    <property type="match status" value="1"/>
</dbReference>
<evidence type="ECO:0000256" key="2">
    <source>
        <dbReference type="SAM" id="Phobius"/>
    </source>
</evidence>
<reference evidence="3 4" key="1">
    <citation type="journal article" date="2019" name="Genome Biol. Evol.">
        <title>Insights into the evolution of the New World diploid cottons (Gossypium, subgenus Houzingenia) based on genome sequencing.</title>
        <authorList>
            <person name="Grover C.E."/>
            <person name="Arick M.A. 2nd"/>
            <person name="Thrash A."/>
            <person name="Conover J.L."/>
            <person name="Sanders W.S."/>
            <person name="Peterson D.G."/>
            <person name="Frelichowski J.E."/>
            <person name="Scheffler J.A."/>
            <person name="Scheffler B.E."/>
            <person name="Wendel J.F."/>
        </authorList>
    </citation>
    <scope>NUCLEOTIDE SEQUENCE [LARGE SCALE GENOMIC DNA]</scope>
    <source>
        <strain evidence="3">8</strain>
        <tissue evidence="3">Leaf</tissue>
    </source>
</reference>
<keyword evidence="2" id="KW-1133">Transmembrane helix</keyword>
<dbReference type="PANTHER" id="PTHR33167:SF33">
    <property type="entry name" value="MYB-CC TYPE TRANSCRIPTION FACTOR LHEQLE-CONTAINING DOMAIN-CONTAINING PROTEIN"/>
    <property type="match status" value="1"/>
</dbReference>